<dbReference type="InterPro" id="IPR058240">
    <property type="entry name" value="rSAM_sf"/>
</dbReference>
<dbReference type="CDD" id="cd01335">
    <property type="entry name" value="Radical_SAM"/>
    <property type="match status" value="1"/>
</dbReference>
<evidence type="ECO:0000256" key="4">
    <source>
        <dbReference type="ARBA" id="ARBA00023014"/>
    </source>
</evidence>
<dbReference type="InterPro" id="IPR007197">
    <property type="entry name" value="rSAM"/>
</dbReference>
<evidence type="ECO:0000256" key="2">
    <source>
        <dbReference type="ARBA" id="ARBA00022723"/>
    </source>
</evidence>
<keyword evidence="4" id="KW-0411">Iron-sulfur</keyword>
<gene>
    <name evidence="6" type="ORF">SAMN02746098_03294</name>
</gene>
<dbReference type="EMBL" id="FQXJ01000012">
    <property type="protein sequence ID" value="SHI23993.1"/>
    <property type="molecule type" value="Genomic_DNA"/>
</dbReference>
<dbReference type="SFLD" id="SFLDG01113">
    <property type="entry name" value="Uncharacterised_Radical_SAM_Su"/>
    <property type="match status" value="1"/>
</dbReference>
<accession>A0A1M5ZJ78</accession>
<keyword evidence="3" id="KW-0408">Iron</keyword>
<proteinExistence type="predicted"/>
<dbReference type="STRING" id="1121420.SAMN02746098_03294"/>
<organism evidence="6 7">
    <name type="scientific">Desulfosporosinus lacus DSM 15449</name>
    <dbReference type="NCBI Taxonomy" id="1121420"/>
    <lineage>
        <taxon>Bacteria</taxon>
        <taxon>Bacillati</taxon>
        <taxon>Bacillota</taxon>
        <taxon>Clostridia</taxon>
        <taxon>Eubacteriales</taxon>
        <taxon>Desulfitobacteriaceae</taxon>
        <taxon>Desulfosporosinus</taxon>
    </lineage>
</organism>
<dbReference type="Gene3D" id="3.20.20.70">
    <property type="entry name" value="Aldolase class I"/>
    <property type="match status" value="1"/>
</dbReference>
<protein>
    <recommendedName>
        <fullName evidence="5">Elp3/MiaA/NifB-like radical SAM core domain-containing protein</fullName>
    </recommendedName>
</protein>
<keyword evidence="1" id="KW-0949">S-adenosyl-L-methionine</keyword>
<dbReference type="Proteomes" id="UP000183954">
    <property type="component" value="Unassembled WGS sequence"/>
</dbReference>
<dbReference type="PANTHER" id="PTHR43288">
    <property type="entry name" value="BIOTIN SYNTHASE-RELATED PROTEIN, RADICAL SAM SUPERFAMILY"/>
    <property type="match status" value="1"/>
</dbReference>
<evidence type="ECO:0000256" key="3">
    <source>
        <dbReference type="ARBA" id="ARBA00023004"/>
    </source>
</evidence>
<dbReference type="PANTHER" id="PTHR43288:SF2">
    <property type="entry name" value="RADICAL SAM CORE DOMAIN-CONTAINING PROTEIN"/>
    <property type="match status" value="1"/>
</dbReference>
<dbReference type="SFLD" id="SFLDS00029">
    <property type="entry name" value="Radical_SAM"/>
    <property type="match status" value="1"/>
</dbReference>
<dbReference type="InterPro" id="IPR006638">
    <property type="entry name" value="Elp3/MiaA/NifB-like_rSAM"/>
</dbReference>
<evidence type="ECO:0000259" key="5">
    <source>
        <dbReference type="SMART" id="SM00729"/>
    </source>
</evidence>
<keyword evidence="7" id="KW-1185">Reference proteome</keyword>
<evidence type="ECO:0000256" key="1">
    <source>
        <dbReference type="ARBA" id="ARBA00022691"/>
    </source>
</evidence>
<dbReference type="RefSeq" id="WP_084110334.1">
    <property type="nucleotide sequence ID" value="NZ_FQXJ01000012.1"/>
</dbReference>
<name>A0A1M5ZJ78_9FIRM</name>
<feature type="domain" description="Elp3/MiaA/NifB-like radical SAM core" evidence="5">
    <location>
        <begin position="46"/>
        <end position="241"/>
    </location>
</feature>
<evidence type="ECO:0000313" key="7">
    <source>
        <dbReference type="Proteomes" id="UP000183954"/>
    </source>
</evidence>
<dbReference type="AlphaFoldDB" id="A0A1M5ZJ78"/>
<dbReference type="GO" id="GO:0051536">
    <property type="term" value="F:iron-sulfur cluster binding"/>
    <property type="evidence" value="ECO:0007669"/>
    <property type="project" value="UniProtKB-KW"/>
</dbReference>
<keyword evidence="2" id="KW-0479">Metal-binding</keyword>
<dbReference type="SMART" id="SM00729">
    <property type="entry name" value="Elp3"/>
    <property type="match status" value="1"/>
</dbReference>
<sequence>MDQNNSNGVFEINPYSVETNNWIKRGWDIRVNNFPAEIYFDYPTKTKSISLTGTACSLNCAHCGGRYLKGMTDVKELTSQLCSELSFSSALISGGCTQDGKVPFWNRLDLLQELKNRKVRLNFHVGLISEKEVQLLKGLADAVSFDFVGDEDTIREVYGLEHKLEDYIRVYKDLRKQVRIIPHLTLGLKGGIWSGEEKALDILEDLGLDGLVLNVFIPTSGTRYADRTPPNLEEVISFLAKARVRFPKTSLALGCMRPKGSYRQKLDEASVALGINRIVIPTPKARQLVKEKGLIIKRGEECCAL</sequence>
<reference evidence="7" key="1">
    <citation type="submission" date="2016-11" db="EMBL/GenBank/DDBJ databases">
        <authorList>
            <person name="Varghese N."/>
            <person name="Submissions S."/>
        </authorList>
    </citation>
    <scope>NUCLEOTIDE SEQUENCE [LARGE SCALE GENOMIC DNA]</scope>
    <source>
        <strain evidence="7">DSM 15449</strain>
    </source>
</reference>
<dbReference type="SUPFAM" id="SSF102114">
    <property type="entry name" value="Radical SAM enzymes"/>
    <property type="match status" value="1"/>
</dbReference>
<dbReference type="GO" id="GO:0046872">
    <property type="term" value="F:metal ion binding"/>
    <property type="evidence" value="ECO:0007669"/>
    <property type="project" value="UniProtKB-KW"/>
</dbReference>
<dbReference type="GO" id="GO:0003824">
    <property type="term" value="F:catalytic activity"/>
    <property type="evidence" value="ECO:0007669"/>
    <property type="project" value="InterPro"/>
</dbReference>
<evidence type="ECO:0000313" key="6">
    <source>
        <dbReference type="EMBL" id="SHI23993.1"/>
    </source>
</evidence>
<dbReference type="InterPro" id="IPR013785">
    <property type="entry name" value="Aldolase_TIM"/>
</dbReference>